<dbReference type="RefSeq" id="WP_369736487.1">
    <property type="nucleotide sequence ID" value="NZ_JBGEDP010000001.1"/>
</dbReference>
<sequence>MRRSIAITLSGVAIAVAACSGKTGTANRSATSSPPVFSTSPTSTAPVDPVAHVGATLNLTGDRGPLAVTLTKIINPATGTSGPPTDDKGNPRGTYVAAMLTVHNTSTSARKDDANNDAVLVGSNNQDYSTALGSVTECTNFDEGEYELRAGESVSGCVVFVMPPGVTPAKFQYTPSSGFANSFGEWLIP</sequence>
<evidence type="ECO:0000313" key="5">
    <source>
        <dbReference type="EMBL" id="MEY8013832.1"/>
    </source>
</evidence>
<name>A0ABV4BU61_9MYCO</name>
<reference evidence="5 6" key="1">
    <citation type="submission" date="2024-08" db="EMBL/GenBank/DDBJ databases">
        <title>Mycobacterium servetensis sp. nov., a novel rapid-growing mycobacterial species recovered from a human patient in Zaragoza, Spain.</title>
        <authorList>
            <person name="Tristancho-Baro A.I."/>
            <person name="Buenestado-Serrano S."/>
            <person name="Garcia De Viedma D."/>
            <person name="Milagro-Beamonte A."/>
            <person name="Burillo N."/>
            <person name="Sanz S."/>
            <person name="Lopez-Calleja A.I."/>
            <person name="Penas-Utrilla D."/>
            <person name="Guardingo M."/>
            <person name="Garcia M.J."/>
            <person name="Vinuelas-Bayon J."/>
        </authorList>
    </citation>
    <scope>NUCLEOTIDE SEQUENCE [LARGE SCALE GENOMIC DNA]</scope>
    <source>
        <strain evidence="6">HUMS_12744610</strain>
    </source>
</reference>
<feature type="signal peptide" evidence="3">
    <location>
        <begin position="1"/>
        <end position="18"/>
    </location>
</feature>
<comment type="caution">
    <text evidence="5">The sequence shown here is derived from an EMBL/GenBank/DDBJ whole genome shotgun (WGS) entry which is preliminary data.</text>
</comment>
<dbReference type="Gene3D" id="2.60.40.1240">
    <property type="match status" value="1"/>
</dbReference>
<evidence type="ECO:0000256" key="1">
    <source>
        <dbReference type="ARBA" id="ARBA00022729"/>
    </source>
</evidence>
<keyword evidence="6" id="KW-1185">Reference proteome</keyword>
<dbReference type="EMBL" id="JBGEDP010000001">
    <property type="protein sequence ID" value="MEY8013832.1"/>
    <property type="molecule type" value="Genomic_DNA"/>
</dbReference>
<dbReference type="PROSITE" id="PS51257">
    <property type="entry name" value="PROKAR_LIPOPROTEIN"/>
    <property type="match status" value="1"/>
</dbReference>
<dbReference type="InterPro" id="IPR029051">
    <property type="entry name" value="DUF4352"/>
</dbReference>
<protein>
    <submittedName>
        <fullName evidence="5">DUF4352 domain-containing protein</fullName>
    </submittedName>
</protein>
<proteinExistence type="predicted"/>
<dbReference type="Proteomes" id="UP001564760">
    <property type="component" value="Unassembled WGS sequence"/>
</dbReference>
<feature type="compositionally biased region" description="Low complexity" evidence="2">
    <location>
        <begin position="29"/>
        <end position="45"/>
    </location>
</feature>
<feature type="region of interest" description="Disordered" evidence="2">
    <location>
        <begin position="23"/>
        <end position="45"/>
    </location>
</feature>
<dbReference type="InterPro" id="IPR029050">
    <property type="entry name" value="Immunoprotect_excell_Ig-like"/>
</dbReference>
<feature type="domain" description="DUF4352" evidence="4">
    <location>
        <begin position="64"/>
        <end position="179"/>
    </location>
</feature>
<keyword evidence="1 3" id="KW-0732">Signal</keyword>
<organism evidence="5 6">
    <name type="scientific">Mycobacterium servetii</name>
    <dbReference type="NCBI Taxonomy" id="3237418"/>
    <lineage>
        <taxon>Bacteria</taxon>
        <taxon>Bacillati</taxon>
        <taxon>Actinomycetota</taxon>
        <taxon>Actinomycetes</taxon>
        <taxon>Mycobacteriales</taxon>
        <taxon>Mycobacteriaceae</taxon>
        <taxon>Mycobacterium</taxon>
    </lineage>
</organism>
<gene>
    <name evidence="5" type="ORF">AB8998_01565</name>
</gene>
<evidence type="ECO:0000259" key="4">
    <source>
        <dbReference type="Pfam" id="PF11611"/>
    </source>
</evidence>
<dbReference type="Pfam" id="PF11611">
    <property type="entry name" value="DUF4352"/>
    <property type="match status" value="1"/>
</dbReference>
<evidence type="ECO:0000256" key="3">
    <source>
        <dbReference type="SAM" id="SignalP"/>
    </source>
</evidence>
<evidence type="ECO:0000256" key="2">
    <source>
        <dbReference type="SAM" id="MobiDB-lite"/>
    </source>
</evidence>
<evidence type="ECO:0000313" key="6">
    <source>
        <dbReference type="Proteomes" id="UP001564760"/>
    </source>
</evidence>
<feature type="chain" id="PRO_5047026574" evidence="3">
    <location>
        <begin position="19"/>
        <end position="189"/>
    </location>
</feature>
<accession>A0ABV4BU61</accession>